<dbReference type="AlphaFoldDB" id="A0A0A6RVE9"/>
<evidence type="ECO:0000313" key="1">
    <source>
        <dbReference type="EMBL" id="KHD07841.1"/>
    </source>
</evidence>
<reference evidence="1 2" key="1">
    <citation type="journal article" date="2016" name="Front. Microbiol.">
        <title>Single-Cell (Meta-)Genomics of a Dimorphic Candidatus Thiomargarita nelsonii Reveals Genomic Plasticity.</title>
        <authorList>
            <person name="Flood B.E."/>
            <person name="Fliss P."/>
            <person name="Jones D.S."/>
            <person name="Dick G.J."/>
            <person name="Jain S."/>
            <person name="Kaster A.K."/>
            <person name="Winkel M."/>
            <person name="Mussmann M."/>
            <person name="Bailey J."/>
        </authorList>
    </citation>
    <scope>NUCLEOTIDE SEQUENCE [LARGE SCALE GENOMIC DNA]</scope>
    <source>
        <strain evidence="1">Hydrate Ridge</strain>
    </source>
</reference>
<comment type="caution">
    <text evidence="1">The sequence shown here is derived from an EMBL/GenBank/DDBJ whole genome shotgun (WGS) entry which is preliminary data.</text>
</comment>
<evidence type="ECO:0000313" key="2">
    <source>
        <dbReference type="Proteomes" id="UP000030428"/>
    </source>
</evidence>
<name>A0A0A6RVE9_9GAMM</name>
<dbReference type="EMBL" id="JSZA02000133">
    <property type="protein sequence ID" value="KHD07841.1"/>
    <property type="molecule type" value="Genomic_DNA"/>
</dbReference>
<keyword evidence="2" id="KW-1185">Reference proteome</keyword>
<proteinExistence type="predicted"/>
<gene>
    <name evidence="1" type="ORF">PN36_24890</name>
</gene>
<sequence length="207" mass="24057">MVALGKKATAIYPLKVYKNANHPWEKNPYQWVGFGKIDYERKELTQFRGQWQIQPFKKQSDSIFGDIINYFYAVNSRFYQKDVGSFWFQVEIEKRGKVRKSPGIENSDYRAPKVFRVSIRDGSGYLGYLTSFFNVPGLFGSINYQSKHYIGVDCADVLVAAYGKWKGKPLKKNYNVAMLVNKFPKRGQFDCRQIFGRTTVSARRSTY</sequence>
<protein>
    <submittedName>
        <fullName evidence="1">Uncharacterized protein</fullName>
    </submittedName>
</protein>
<accession>A0A0A6RVE9</accession>
<organism evidence="1 2">
    <name type="scientific">Candidatus Thiomargarita nelsonii</name>
    <dbReference type="NCBI Taxonomy" id="1003181"/>
    <lineage>
        <taxon>Bacteria</taxon>
        <taxon>Pseudomonadati</taxon>
        <taxon>Pseudomonadota</taxon>
        <taxon>Gammaproteobacteria</taxon>
        <taxon>Thiotrichales</taxon>
        <taxon>Thiotrichaceae</taxon>
        <taxon>Thiomargarita</taxon>
    </lineage>
</organism>
<dbReference type="Proteomes" id="UP000030428">
    <property type="component" value="Unassembled WGS sequence"/>
</dbReference>